<protein>
    <submittedName>
        <fullName evidence="1">Phosphate/phosphite/phosphonate ABC transporter substrate-binding protein</fullName>
    </submittedName>
</protein>
<proteinExistence type="predicted"/>
<reference evidence="1" key="1">
    <citation type="submission" date="2019-04" db="EMBL/GenBank/DDBJ databases">
        <title>Microbes associate with the intestines of laboratory mice.</title>
        <authorList>
            <person name="Navarre W."/>
            <person name="Wong E."/>
            <person name="Huang K."/>
            <person name="Tropini C."/>
            <person name="Ng K."/>
            <person name="Yu B."/>
        </authorList>
    </citation>
    <scope>NUCLEOTIDE SEQUENCE</scope>
    <source>
        <strain evidence="1">NM01_1-7b</strain>
    </source>
</reference>
<gene>
    <name evidence="1" type="ORF">E5329_21975</name>
</gene>
<evidence type="ECO:0000313" key="1">
    <source>
        <dbReference type="EMBL" id="TGY91287.1"/>
    </source>
</evidence>
<keyword evidence="2" id="KW-1185">Reference proteome</keyword>
<organism evidence="1 2">
    <name type="scientific">Petralouisia muris</name>
    <dbReference type="NCBI Taxonomy" id="3032872"/>
    <lineage>
        <taxon>Bacteria</taxon>
        <taxon>Bacillati</taxon>
        <taxon>Bacillota</taxon>
        <taxon>Clostridia</taxon>
        <taxon>Lachnospirales</taxon>
        <taxon>Lachnospiraceae</taxon>
        <taxon>Petralouisia</taxon>
    </lineage>
</organism>
<accession>A0AC61RQE8</accession>
<sequence length="625" mass="68787">MTYFAMCCLAEKFASCYTDSEMSAFLLYLRKGMINLFHNFLSKSKQTAAVLSDSGKSSRPVGEHEQILSEISGMMETLGFDTEHLLWIAKQNKEAFSTLVNHNQMIANSSAENLEQAAYVEEKIQQVNDNSETMNEHIRLVEEKADAVLSNITGKKDTIKETYHMLHDLTDTLRITQETNLKLLESSQNIHKIVEYIKNISEETTLLALNASITAAHAGEAGKAFAIVAGEVGKLSDETDSFINEIEDIVKELEENIHSSHESTRHSEESIEKLSGFVESTVNILTGTHESLTDIKKNMGNLTAVSQTNVAVSSDVTEALELLANTISIAAGQSQDSIEMIAQHQKKTDTLFSCCDSISSMCEKLQYSMCAVRGNDDIVIGINPFTSPSDIKNMYQPVLARIFDSLGMKVKIIIVKDYNSLGEQLQTGTIDGGWFSPFAYITAAEMTPLIPVATPLINGRDYYNGYIITRNDSGIETLQDLPGRTFAYVDKNSASGYLYAKHSMKEAGLDPESIFLNVTFAGSHDQVIQGVIGGEFDAGATYNEAYEKMQNAGTDMSGIHIISATGNIQKDAIAFSRNMDAERISLIKNAFLNFSDFSGITTPVTGFVEAKDSNYDLIRQVQNAK</sequence>
<dbReference type="Proteomes" id="UP000304953">
    <property type="component" value="Unassembled WGS sequence"/>
</dbReference>
<name>A0AC61RQE8_9FIRM</name>
<comment type="caution">
    <text evidence="1">The sequence shown here is derived from an EMBL/GenBank/DDBJ whole genome shotgun (WGS) entry which is preliminary data.</text>
</comment>
<evidence type="ECO:0000313" key="2">
    <source>
        <dbReference type="Proteomes" id="UP000304953"/>
    </source>
</evidence>
<dbReference type="EMBL" id="SRYA01000063">
    <property type="protein sequence ID" value="TGY91287.1"/>
    <property type="molecule type" value="Genomic_DNA"/>
</dbReference>